<gene>
    <name evidence="2" type="ORF">JJB09_23935</name>
</gene>
<evidence type="ECO:0000256" key="1">
    <source>
        <dbReference type="SAM" id="MobiDB-lite"/>
    </source>
</evidence>
<dbReference type="EMBL" id="JAEQNC010000018">
    <property type="protein sequence ID" value="MBL0375068.1"/>
    <property type="molecule type" value="Genomic_DNA"/>
</dbReference>
<evidence type="ECO:0000313" key="2">
    <source>
        <dbReference type="EMBL" id="MBL0375068.1"/>
    </source>
</evidence>
<dbReference type="RefSeq" id="WP_201663618.1">
    <property type="nucleotide sequence ID" value="NZ_JAEQNC010000018.1"/>
</dbReference>
<proteinExistence type="predicted"/>
<dbReference type="Proteomes" id="UP000633219">
    <property type="component" value="Unassembled WGS sequence"/>
</dbReference>
<accession>A0A937CR95</accession>
<evidence type="ECO:0000313" key="3">
    <source>
        <dbReference type="Proteomes" id="UP000633219"/>
    </source>
</evidence>
<name>A0A937CR95_9HYPH</name>
<organism evidence="2 3">
    <name type="scientific">Rhizobium setariae</name>
    <dbReference type="NCBI Taxonomy" id="2801340"/>
    <lineage>
        <taxon>Bacteria</taxon>
        <taxon>Pseudomonadati</taxon>
        <taxon>Pseudomonadota</taxon>
        <taxon>Alphaproteobacteria</taxon>
        <taxon>Hyphomicrobiales</taxon>
        <taxon>Rhizobiaceae</taxon>
        <taxon>Rhizobium/Agrobacterium group</taxon>
        <taxon>Rhizobium</taxon>
    </lineage>
</organism>
<feature type="compositionally biased region" description="Basic and acidic residues" evidence="1">
    <location>
        <begin position="32"/>
        <end position="52"/>
    </location>
</feature>
<protein>
    <submittedName>
        <fullName evidence="2">Uncharacterized protein</fullName>
    </submittedName>
</protein>
<feature type="region of interest" description="Disordered" evidence="1">
    <location>
        <begin position="30"/>
        <end position="52"/>
    </location>
</feature>
<reference evidence="2" key="1">
    <citation type="submission" date="2021-01" db="EMBL/GenBank/DDBJ databases">
        <title>Rhizobium sp. strain KVB221 16S ribosomal RNA gene Genome sequencing and assembly.</title>
        <authorList>
            <person name="Kang M."/>
        </authorList>
    </citation>
    <scope>NUCLEOTIDE SEQUENCE</scope>
    <source>
        <strain evidence="2">KVB221</strain>
    </source>
</reference>
<sequence>MSLRFFDVTFRAVLVGSMLICAPVEVGAQSVDRPDKPNREKTRVVSRPQDKDRLPLSQLTTSKISRDVDAIRRECVQYNDVYRIDCLRQGIDMMLATLPENSEYEQAKNILGKTSGQLNHIVSVYQDRSATKLVPAPGANPRFKKQRQYSAIKRNTVALATKQATAAVDEAATSLLRSSENSERRYAHYQEISIAVDSTKTLLRSS</sequence>
<dbReference type="AlphaFoldDB" id="A0A937CR95"/>
<keyword evidence="3" id="KW-1185">Reference proteome</keyword>
<comment type="caution">
    <text evidence="2">The sequence shown here is derived from an EMBL/GenBank/DDBJ whole genome shotgun (WGS) entry which is preliminary data.</text>
</comment>